<evidence type="ECO:0000313" key="3">
    <source>
        <dbReference type="Proteomes" id="UP001497525"/>
    </source>
</evidence>
<dbReference type="EMBL" id="CAXLJL010000645">
    <property type="protein sequence ID" value="CAL5139778.1"/>
    <property type="molecule type" value="Genomic_DNA"/>
</dbReference>
<gene>
    <name evidence="1" type="ORF">CDAUBV1_LOCUS14971</name>
    <name evidence="2" type="ORF">CDAUBV1_LOCUS14972</name>
</gene>
<protein>
    <submittedName>
        <fullName evidence="1">Uncharacterized protein</fullName>
    </submittedName>
</protein>
<evidence type="ECO:0000313" key="1">
    <source>
        <dbReference type="EMBL" id="CAL5139777.1"/>
    </source>
</evidence>
<reference evidence="1" key="1">
    <citation type="submission" date="2024-06" db="EMBL/GenBank/DDBJ databases">
        <authorList>
            <person name="Liu X."/>
            <person name="Lenzi L."/>
            <person name="Haldenby T S."/>
            <person name="Uol C."/>
        </authorList>
    </citation>
    <scope>NUCLEOTIDE SEQUENCE</scope>
</reference>
<dbReference type="EMBL" id="CAXLJL010000645">
    <property type="protein sequence ID" value="CAL5139777.1"/>
    <property type="molecule type" value="Genomic_DNA"/>
</dbReference>
<organism evidence="1 3">
    <name type="scientific">Calicophoron daubneyi</name>
    <name type="common">Rumen fluke</name>
    <name type="synonym">Paramphistomum daubneyi</name>
    <dbReference type="NCBI Taxonomy" id="300641"/>
    <lineage>
        <taxon>Eukaryota</taxon>
        <taxon>Metazoa</taxon>
        <taxon>Spiralia</taxon>
        <taxon>Lophotrochozoa</taxon>
        <taxon>Platyhelminthes</taxon>
        <taxon>Trematoda</taxon>
        <taxon>Digenea</taxon>
        <taxon>Plagiorchiida</taxon>
        <taxon>Pronocephalata</taxon>
        <taxon>Paramphistomoidea</taxon>
        <taxon>Paramphistomidae</taxon>
        <taxon>Calicophoron</taxon>
    </lineage>
</organism>
<proteinExistence type="predicted"/>
<dbReference type="AlphaFoldDB" id="A0AAV2TWM3"/>
<sequence>MIALCLKLDQCLITETEQSSGRPEFEETGRGHVIHDANSEIVSGKLQNVYISTGFHSNTDYKQLFLYPYFLLSLSVCPPPILIICIPDFPSDLHTWVTEF</sequence>
<evidence type="ECO:0000313" key="2">
    <source>
        <dbReference type="EMBL" id="CAL5139778.1"/>
    </source>
</evidence>
<name>A0AAV2TWM3_CALDB</name>
<comment type="caution">
    <text evidence="1">The sequence shown here is derived from an EMBL/GenBank/DDBJ whole genome shotgun (WGS) entry which is preliminary data.</text>
</comment>
<accession>A0AAV2TWM3</accession>
<dbReference type="Proteomes" id="UP001497525">
    <property type="component" value="Unassembled WGS sequence"/>
</dbReference>